<keyword evidence="2" id="KW-0732">Signal</keyword>
<dbReference type="SUPFAM" id="SSF53850">
    <property type="entry name" value="Periplasmic binding protein-like II"/>
    <property type="match status" value="1"/>
</dbReference>
<feature type="chain" id="PRO_5046937636" evidence="2">
    <location>
        <begin position="23"/>
        <end position="320"/>
    </location>
</feature>
<reference evidence="3 4" key="1">
    <citation type="submission" date="2021-05" db="EMBL/GenBank/DDBJ databases">
        <title>Roseococcus sp. XZZS9, whole genome shotgun sequencing project.</title>
        <authorList>
            <person name="Zhao G."/>
            <person name="Shen L."/>
        </authorList>
    </citation>
    <scope>NUCLEOTIDE SEQUENCE [LARGE SCALE GENOMIC DNA]</scope>
    <source>
        <strain evidence="3 4">XZZS9</strain>
    </source>
</reference>
<dbReference type="PIRSF" id="PIRSF017082">
    <property type="entry name" value="YflP"/>
    <property type="match status" value="1"/>
</dbReference>
<name>A0ABS5QCG5_9PROT</name>
<dbReference type="PANTHER" id="PTHR42928:SF5">
    <property type="entry name" value="BLR1237 PROTEIN"/>
    <property type="match status" value="1"/>
</dbReference>
<sequence>MFKTLICSAAVLAASLAPAAAAFPDRPLRIVSGSAAGGSSDFVGRVVADAVGTIFGQRIVVENRTGVNGVLGAEAVVNSPADGYTTFVCPMSTATITPQLLGARMPVDPGTDLGPVAVVTMSSYGLVVRAESPYRSLNDIVEAARRRPGELTYASPGVGSAQHLGGELLKQLTRTDISHISFRGAAPAMLEILAGRIDFSMTNLGDAVGHIQGGRLRLLGIADGTPSPIFPEARPLAESVPGLEVVGWFGICARRDIPAEALARWTDGIRQALADETVRERIVAGGMTPHFEDTATFQRRMTADRENWLRVIQAVNIRAD</sequence>
<protein>
    <submittedName>
        <fullName evidence="3">Tripartite tricarboxylate transporter substrate binding protein</fullName>
    </submittedName>
</protein>
<dbReference type="Proteomes" id="UP000766336">
    <property type="component" value="Unassembled WGS sequence"/>
</dbReference>
<dbReference type="Gene3D" id="3.40.190.10">
    <property type="entry name" value="Periplasmic binding protein-like II"/>
    <property type="match status" value="1"/>
</dbReference>
<feature type="signal peptide" evidence="2">
    <location>
        <begin position="1"/>
        <end position="22"/>
    </location>
</feature>
<dbReference type="PANTHER" id="PTHR42928">
    <property type="entry name" value="TRICARBOXYLATE-BINDING PROTEIN"/>
    <property type="match status" value="1"/>
</dbReference>
<dbReference type="Gene3D" id="3.40.190.150">
    <property type="entry name" value="Bordetella uptake gene, domain 1"/>
    <property type="match status" value="1"/>
</dbReference>
<dbReference type="InterPro" id="IPR005064">
    <property type="entry name" value="BUG"/>
</dbReference>
<evidence type="ECO:0000313" key="4">
    <source>
        <dbReference type="Proteomes" id="UP000766336"/>
    </source>
</evidence>
<evidence type="ECO:0000313" key="3">
    <source>
        <dbReference type="EMBL" id="MBS7811360.1"/>
    </source>
</evidence>
<gene>
    <name evidence="3" type="ORF">KHU32_10450</name>
</gene>
<dbReference type="EMBL" id="JAHCDA010000002">
    <property type="protein sequence ID" value="MBS7811360.1"/>
    <property type="molecule type" value="Genomic_DNA"/>
</dbReference>
<dbReference type="Pfam" id="PF03401">
    <property type="entry name" value="TctC"/>
    <property type="match status" value="1"/>
</dbReference>
<comment type="similarity">
    <text evidence="1">Belongs to the UPF0065 (bug) family.</text>
</comment>
<evidence type="ECO:0000256" key="2">
    <source>
        <dbReference type="SAM" id="SignalP"/>
    </source>
</evidence>
<keyword evidence="4" id="KW-1185">Reference proteome</keyword>
<dbReference type="RefSeq" id="WP_213670045.1">
    <property type="nucleotide sequence ID" value="NZ_JAHCDA010000002.1"/>
</dbReference>
<dbReference type="CDD" id="cd07012">
    <property type="entry name" value="PBP2_Bug_TTT"/>
    <property type="match status" value="1"/>
</dbReference>
<comment type="caution">
    <text evidence="3">The sequence shown here is derived from an EMBL/GenBank/DDBJ whole genome shotgun (WGS) entry which is preliminary data.</text>
</comment>
<evidence type="ECO:0000256" key="1">
    <source>
        <dbReference type="ARBA" id="ARBA00006987"/>
    </source>
</evidence>
<accession>A0ABS5QCG5</accession>
<organism evidence="3 4">
    <name type="scientific">Roseococcus pinisoli</name>
    <dbReference type="NCBI Taxonomy" id="2835040"/>
    <lineage>
        <taxon>Bacteria</taxon>
        <taxon>Pseudomonadati</taxon>
        <taxon>Pseudomonadota</taxon>
        <taxon>Alphaproteobacteria</taxon>
        <taxon>Acetobacterales</taxon>
        <taxon>Roseomonadaceae</taxon>
        <taxon>Roseococcus</taxon>
    </lineage>
</organism>
<dbReference type="InterPro" id="IPR042100">
    <property type="entry name" value="Bug_dom1"/>
</dbReference>
<proteinExistence type="inferred from homology"/>